<proteinExistence type="inferred from homology"/>
<evidence type="ECO:0000256" key="7">
    <source>
        <dbReference type="SAM" id="MobiDB-lite"/>
    </source>
</evidence>
<dbReference type="GO" id="GO:0046872">
    <property type="term" value="F:metal ion binding"/>
    <property type="evidence" value="ECO:0007669"/>
    <property type="project" value="UniProtKB-KW"/>
</dbReference>
<keyword evidence="4 6" id="KW-0648">Protein biosynthesis</keyword>
<dbReference type="SUPFAM" id="SSF56420">
    <property type="entry name" value="Peptide deformylase"/>
    <property type="match status" value="1"/>
</dbReference>
<dbReference type="PIRSF" id="PIRSF004749">
    <property type="entry name" value="Pep_def"/>
    <property type="match status" value="1"/>
</dbReference>
<dbReference type="GO" id="GO:0006412">
    <property type="term" value="P:translation"/>
    <property type="evidence" value="ECO:0007669"/>
    <property type="project" value="UniProtKB-UniRule"/>
</dbReference>
<dbReference type="EC" id="3.5.1.88" evidence="6"/>
<evidence type="ECO:0000256" key="6">
    <source>
        <dbReference type="HAMAP-Rule" id="MF_00163"/>
    </source>
</evidence>
<comment type="caution">
    <text evidence="8">The sequence shown here is derived from an EMBL/GenBank/DDBJ whole genome shotgun (WGS) entry which is preliminary data.</text>
</comment>
<dbReference type="Proteomes" id="UP000600171">
    <property type="component" value="Unassembled WGS sequence"/>
</dbReference>
<accession>A0A917IMU0</accession>
<evidence type="ECO:0000256" key="1">
    <source>
        <dbReference type="ARBA" id="ARBA00010759"/>
    </source>
</evidence>
<dbReference type="EMBL" id="BMDC01000001">
    <property type="protein sequence ID" value="GGH58491.1"/>
    <property type="molecule type" value="Genomic_DNA"/>
</dbReference>
<comment type="function">
    <text evidence="6">Removes the formyl group from the N-terminal Met of newly synthesized proteins. Requires at least a dipeptide for an efficient rate of reaction. N-terminal L-methionine is a prerequisite for activity but the enzyme has broad specificity at other positions.</text>
</comment>
<reference evidence="8 9" key="1">
    <citation type="journal article" date="2014" name="Int. J. Syst. Evol. Microbiol.">
        <title>Complete genome sequence of Corynebacterium casei LMG S-19264T (=DSM 44701T), isolated from a smear-ripened cheese.</title>
        <authorList>
            <consortium name="US DOE Joint Genome Institute (JGI-PGF)"/>
            <person name="Walter F."/>
            <person name="Albersmeier A."/>
            <person name="Kalinowski J."/>
            <person name="Ruckert C."/>
        </authorList>
    </citation>
    <scope>NUCLEOTIDE SEQUENCE [LARGE SCALE GENOMIC DNA]</scope>
    <source>
        <strain evidence="8 9">CCM 8669</strain>
    </source>
</reference>
<feature type="binding site" evidence="6">
    <location>
        <position position="145"/>
    </location>
    <ligand>
        <name>Fe cation</name>
        <dbReference type="ChEBI" id="CHEBI:24875"/>
    </ligand>
</feature>
<dbReference type="PRINTS" id="PR01576">
    <property type="entry name" value="PDEFORMYLASE"/>
</dbReference>
<dbReference type="GO" id="GO:0042586">
    <property type="term" value="F:peptide deformylase activity"/>
    <property type="evidence" value="ECO:0007669"/>
    <property type="project" value="UniProtKB-UniRule"/>
</dbReference>
<sequence length="197" mass="21791">MAILPIVIHGNPVLHRPAAPVTTIDDNLRKLMADMDETLDASHGVGLAAPQVGVGLRMFNYKYPNDDGVPERGFILNPVLTLGKISSADPDPNTEEEGCLSFPGYGFPLKRADWVTVSALNEKGEPISFEATGWFARVMQHETDHLDGKLYVNRLNKKWTAKSKKVIKREGWTVEGNSWLPGTDPDPFGHDQLDDEN</sequence>
<feature type="region of interest" description="Disordered" evidence="7">
    <location>
        <begin position="176"/>
        <end position="197"/>
    </location>
</feature>
<evidence type="ECO:0000313" key="9">
    <source>
        <dbReference type="Proteomes" id="UP000600171"/>
    </source>
</evidence>
<dbReference type="Pfam" id="PF01327">
    <property type="entry name" value="Pep_deformylase"/>
    <property type="match status" value="1"/>
</dbReference>
<feature type="active site" evidence="6">
    <location>
        <position position="142"/>
    </location>
</feature>
<dbReference type="InterPro" id="IPR036821">
    <property type="entry name" value="Peptide_deformylase_sf"/>
</dbReference>
<organism evidence="8 9">
    <name type="scientific">Rothia aerolata</name>
    <dbReference type="NCBI Taxonomy" id="1812262"/>
    <lineage>
        <taxon>Bacteria</taxon>
        <taxon>Bacillati</taxon>
        <taxon>Actinomycetota</taxon>
        <taxon>Actinomycetes</taxon>
        <taxon>Micrococcales</taxon>
        <taxon>Micrococcaceae</taxon>
        <taxon>Rothia</taxon>
    </lineage>
</organism>
<dbReference type="Gene3D" id="3.90.45.10">
    <property type="entry name" value="Peptide deformylase"/>
    <property type="match status" value="1"/>
</dbReference>
<evidence type="ECO:0000256" key="2">
    <source>
        <dbReference type="ARBA" id="ARBA00022723"/>
    </source>
</evidence>
<protein>
    <recommendedName>
        <fullName evidence="6">Peptide deformylase</fullName>
        <shortName evidence="6">PDF</shortName>
        <ecNumber evidence="6">3.5.1.88</ecNumber>
    </recommendedName>
    <alternativeName>
        <fullName evidence="6">Polypeptide deformylase</fullName>
    </alternativeName>
</protein>
<feature type="binding site" evidence="6">
    <location>
        <position position="99"/>
    </location>
    <ligand>
        <name>Fe cation</name>
        <dbReference type="ChEBI" id="CHEBI:24875"/>
    </ligand>
</feature>
<comment type="catalytic activity">
    <reaction evidence="6">
        <text>N-terminal N-formyl-L-methionyl-[peptide] + H2O = N-terminal L-methionyl-[peptide] + formate</text>
        <dbReference type="Rhea" id="RHEA:24420"/>
        <dbReference type="Rhea" id="RHEA-COMP:10639"/>
        <dbReference type="Rhea" id="RHEA-COMP:10640"/>
        <dbReference type="ChEBI" id="CHEBI:15377"/>
        <dbReference type="ChEBI" id="CHEBI:15740"/>
        <dbReference type="ChEBI" id="CHEBI:49298"/>
        <dbReference type="ChEBI" id="CHEBI:64731"/>
        <dbReference type="EC" id="3.5.1.88"/>
    </reaction>
</comment>
<dbReference type="NCBIfam" id="NF001159">
    <property type="entry name" value="PRK00150.1-3"/>
    <property type="match status" value="1"/>
</dbReference>
<dbReference type="PANTHER" id="PTHR10458:SF2">
    <property type="entry name" value="PEPTIDE DEFORMYLASE, MITOCHONDRIAL"/>
    <property type="match status" value="1"/>
</dbReference>
<feature type="binding site" evidence="6">
    <location>
        <position position="141"/>
    </location>
    <ligand>
        <name>Fe cation</name>
        <dbReference type="ChEBI" id="CHEBI:24875"/>
    </ligand>
</feature>
<feature type="compositionally biased region" description="Basic and acidic residues" evidence="7">
    <location>
        <begin position="187"/>
        <end position="197"/>
    </location>
</feature>
<dbReference type="InterPro" id="IPR023635">
    <property type="entry name" value="Peptide_deformylase"/>
</dbReference>
<comment type="cofactor">
    <cofactor evidence="6">
        <name>Fe(2+)</name>
        <dbReference type="ChEBI" id="CHEBI:29033"/>
    </cofactor>
    <text evidence="6">Binds 1 Fe(2+) ion.</text>
</comment>
<dbReference type="AlphaFoldDB" id="A0A917IMU0"/>
<evidence type="ECO:0000256" key="5">
    <source>
        <dbReference type="ARBA" id="ARBA00023004"/>
    </source>
</evidence>
<gene>
    <name evidence="8" type="primary">def2</name>
    <name evidence="6" type="synonym">def</name>
    <name evidence="8" type="ORF">GCM10007359_04740</name>
</gene>
<evidence type="ECO:0000256" key="3">
    <source>
        <dbReference type="ARBA" id="ARBA00022801"/>
    </source>
</evidence>
<keyword evidence="3 6" id="KW-0378">Hydrolase</keyword>
<dbReference type="PANTHER" id="PTHR10458">
    <property type="entry name" value="PEPTIDE DEFORMYLASE"/>
    <property type="match status" value="1"/>
</dbReference>
<name>A0A917IMU0_9MICC</name>
<dbReference type="CDD" id="cd00487">
    <property type="entry name" value="Pep_deformylase"/>
    <property type="match status" value="1"/>
</dbReference>
<comment type="similarity">
    <text evidence="1 6">Belongs to the polypeptide deformylase family.</text>
</comment>
<evidence type="ECO:0000256" key="4">
    <source>
        <dbReference type="ARBA" id="ARBA00022917"/>
    </source>
</evidence>
<evidence type="ECO:0000313" key="8">
    <source>
        <dbReference type="EMBL" id="GGH58491.1"/>
    </source>
</evidence>
<dbReference type="HAMAP" id="MF_00163">
    <property type="entry name" value="Pep_deformylase"/>
    <property type="match status" value="1"/>
</dbReference>
<keyword evidence="9" id="KW-1185">Reference proteome</keyword>
<keyword evidence="2 6" id="KW-0479">Metal-binding</keyword>
<dbReference type="RefSeq" id="WP_188358721.1">
    <property type="nucleotide sequence ID" value="NZ_BMDC01000001.1"/>
</dbReference>
<dbReference type="NCBIfam" id="TIGR00079">
    <property type="entry name" value="pept_deformyl"/>
    <property type="match status" value="1"/>
</dbReference>
<keyword evidence="5 6" id="KW-0408">Iron</keyword>